<gene>
    <name evidence="1" type="ORF">kustc0589</name>
    <name evidence="2" type="ORF">kuste2761</name>
</gene>
<evidence type="ECO:0000313" key="2">
    <source>
        <dbReference type="EMBL" id="CAJ73512.1"/>
    </source>
</evidence>
<organism evidence="1">
    <name type="scientific">Kuenenia stuttgartiensis</name>
    <dbReference type="NCBI Taxonomy" id="174633"/>
    <lineage>
        <taxon>Bacteria</taxon>
        <taxon>Pseudomonadati</taxon>
        <taxon>Planctomycetota</taxon>
        <taxon>Candidatus Brocadiia</taxon>
        <taxon>Candidatus Brocadiales</taxon>
        <taxon>Candidatus Brocadiaceae</taxon>
        <taxon>Candidatus Kuenenia</taxon>
    </lineage>
</organism>
<reference evidence="1" key="2">
    <citation type="submission" date="2006-01" db="EMBL/GenBank/DDBJ databases">
        <authorList>
            <person name="Genoscope"/>
        </authorList>
    </citation>
    <scope>NUCLEOTIDE SEQUENCE</scope>
</reference>
<dbReference type="Pfam" id="PF07592">
    <property type="entry name" value="DDE_Tnp_ISAZ013"/>
    <property type="match status" value="1"/>
</dbReference>
<dbReference type="RefSeq" id="WP_099326881.1">
    <property type="nucleotide sequence ID" value="NZ_LT934425.1"/>
</dbReference>
<dbReference type="OrthoDB" id="251456at2"/>
<evidence type="ECO:0000313" key="1">
    <source>
        <dbReference type="EMBL" id="CAJ71334.1"/>
    </source>
</evidence>
<dbReference type="AlphaFoldDB" id="Q1PVT8"/>
<dbReference type="EMBL" id="CT573073">
    <property type="protein sequence ID" value="CAJ71334.1"/>
    <property type="molecule type" value="Genomic_DNA"/>
</dbReference>
<proteinExistence type="predicted"/>
<dbReference type="NCBIfam" id="NF033519">
    <property type="entry name" value="transpos_ISAzo13"/>
    <property type="match status" value="1"/>
</dbReference>
<accession>Q1PVT8</accession>
<dbReference type="EMBL" id="CT573071">
    <property type="protein sequence ID" value="CAJ73512.1"/>
    <property type="molecule type" value="Genomic_DNA"/>
</dbReference>
<name>Q1PVT8_KUEST</name>
<evidence type="ECO:0008006" key="3">
    <source>
        <dbReference type="Google" id="ProtNLM"/>
    </source>
</evidence>
<protein>
    <recommendedName>
        <fullName evidence="3">ISAzo13 family transposase</fullName>
    </recommendedName>
</protein>
<dbReference type="InterPro" id="IPR011518">
    <property type="entry name" value="Transposase_36"/>
</dbReference>
<sequence length="312" mass="35575">MVKLLEELMEGDTAGDPMGKGKIWTRRSTRTLKKECGDRGVSVCATTVSRLLKDMDYSLRVNRKTIAETRHPDRNRQFEIINETKKYFEDSGQPIISVDSKKKELIGNFRNEGKAWTKIVNEVLAHDFRSQAIGVGCPFGIYELLTNLGTVIVGTSYDTPEFAVESIKIWLDEFGWKRYPCAKELLILCDAGGSNGFRPRLWKYALYQNICKVYGLSIRICHYPSGASKWNPVEHRLFSFISKNWEGNPLRSYDVMLSLIAGTTTTAGLLVQTILNEKEYQKGIKITDDQMKEININKHSVLPDWNYTISLN</sequence>
<reference evidence="1" key="1">
    <citation type="journal article" date="2006" name="Nature">
        <title>Deciphering the evolution and metabolism of an anammox bacterium from a community genome.</title>
        <authorList>
            <person name="Strous M."/>
            <person name="Pelletier E."/>
            <person name="Mangenot S."/>
            <person name="Rattei T."/>
            <person name="Lehner A."/>
            <person name="Taylor M.W."/>
            <person name="Horn M."/>
            <person name="Daims H."/>
            <person name="Bartol-Mavel D."/>
            <person name="Wincker P."/>
            <person name="Barbe V."/>
            <person name="Fonknechten N."/>
            <person name="Vallenet D."/>
            <person name="Segurens B."/>
            <person name="Schenowitz-Truong C."/>
            <person name="Medigue C."/>
            <person name="Collingro A."/>
            <person name="Snel B."/>
            <person name="Dutilh B.E."/>
            <person name="OpDenCamp H.J.M."/>
            <person name="vanDerDrift C."/>
            <person name="Cirpus I."/>
            <person name="vanDePas-Schoonen K.T."/>
            <person name="Harhangi H.R."/>
            <person name="vanNiftrik L."/>
            <person name="Schmid M."/>
            <person name="Keltjens J."/>
            <person name="vanDeVossenberg J."/>
            <person name="Kartal B."/>
            <person name="Meier H."/>
            <person name="Frishman D."/>
            <person name="Huynen M.A."/>
            <person name="Mewes H."/>
            <person name="Weissenbach J."/>
            <person name="Jetten M.S.M."/>
            <person name="Wagner M."/>
            <person name="LePaslier D."/>
        </authorList>
    </citation>
    <scope>NUCLEOTIDE SEQUENCE</scope>
</reference>